<evidence type="ECO:0000256" key="9">
    <source>
        <dbReference type="SAM" id="Phobius"/>
    </source>
</evidence>
<feature type="transmembrane region" description="Helical" evidence="9">
    <location>
        <begin position="242"/>
        <end position="265"/>
    </location>
</feature>
<dbReference type="OrthoDB" id="3185104at2"/>
<dbReference type="InterPro" id="IPR050367">
    <property type="entry name" value="APC_superfamily"/>
</dbReference>
<dbReference type="NCBIfam" id="TIGR00905">
    <property type="entry name" value="2A0302"/>
    <property type="match status" value="1"/>
</dbReference>
<dbReference type="Pfam" id="PF13520">
    <property type="entry name" value="AA_permease_2"/>
    <property type="match status" value="1"/>
</dbReference>
<sequence length="479" mass="50645">MQTDTVKDDATAAHGKVSLPALTALVVGSMIGGGIFGLPSQMAEAAAPGPLIIGWIITGVGMLFLALVYQRLSRSRPDLEAGVYSYARAGFGDYVGFSSAWGYWVSAWLGNVSYLVLLMASIGVFVPGMGDGNTGQAIVGASVLLWVYAGLIALGVKEASFVNAIITVGKILPLLVFIVLGLFAFRLDIMVNDFWGTESGDLGNTISQIKNMMLVTVWVFIGVEGASVFSERARKRHDVGRATIVGFASVLALLLAVNLLSYGIAARPELAGLADPSLAGVLTIAVGSWGAKFVAVGLIISLIGALLSWFLFAAEVLRVPAVDGLLPAWLGRQSSRDVPVGALMLTVGSVQVFLILAYFNSSTYTTLILLASALILLPYLLSALYQIVYAVRHSEKASRADLIVGGCASVYALWLLYAAGLKYLLFIGLFYLAGTPFFVSAKRARGKTVFKPFELVIVCAFAATSMAAIVFLSTGQIKL</sequence>
<keyword evidence="4" id="KW-1003">Cell membrane</keyword>
<dbReference type="InterPro" id="IPR004754">
    <property type="entry name" value="Amino_acid_antiprt"/>
</dbReference>
<feature type="transmembrane region" description="Helical" evidence="9">
    <location>
        <begin position="51"/>
        <end position="69"/>
    </location>
</feature>
<keyword evidence="8 9" id="KW-0472">Membrane</keyword>
<comment type="subcellular location">
    <subcellularLocation>
        <location evidence="1">Cell membrane</location>
        <topology evidence="1">Multi-pass membrane protein</topology>
    </subcellularLocation>
</comment>
<dbReference type="Proteomes" id="UP000185612">
    <property type="component" value="Unassembled WGS sequence"/>
</dbReference>
<evidence type="ECO:0000256" key="8">
    <source>
        <dbReference type="ARBA" id="ARBA00023136"/>
    </source>
</evidence>
<feature type="transmembrane region" description="Helical" evidence="9">
    <location>
        <begin position="293"/>
        <end position="317"/>
    </location>
</feature>
<dbReference type="GO" id="GO:0006865">
    <property type="term" value="P:amino acid transport"/>
    <property type="evidence" value="ECO:0007669"/>
    <property type="project" value="UniProtKB-KW"/>
</dbReference>
<gene>
    <name evidence="10" type="ORF">BSZ40_06425</name>
</gene>
<feature type="transmembrane region" description="Helical" evidence="9">
    <location>
        <begin position="21"/>
        <end position="39"/>
    </location>
</feature>
<evidence type="ECO:0000256" key="6">
    <source>
        <dbReference type="ARBA" id="ARBA00022970"/>
    </source>
</evidence>
<keyword evidence="7 9" id="KW-1133">Transmembrane helix</keyword>
<dbReference type="GO" id="GO:0022857">
    <property type="term" value="F:transmembrane transporter activity"/>
    <property type="evidence" value="ECO:0007669"/>
    <property type="project" value="InterPro"/>
</dbReference>
<accession>A0A1Q5PW03</accession>
<comment type="caution">
    <text evidence="10">The sequence shown here is derived from an EMBL/GenBank/DDBJ whole genome shotgun (WGS) entry which is preliminary data.</text>
</comment>
<evidence type="ECO:0000256" key="5">
    <source>
        <dbReference type="ARBA" id="ARBA00022692"/>
    </source>
</evidence>
<dbReference type="RefSeq" id="WP_073824393.1">
    <property type="nucleotide sequence ID" value="NZ_MQVS01000005.1"/>
</dbReference>
<keyword evidence="5 9" id="KW-0812">Transmembrane</keyword>
<evidence type="ECO:0000313" key="10">
    <source>
        <dbReference type="EMBL" id="OKL51781.1"/>
    </source>
</evidence>
<reference evidence="11" key="1">
    <citation type="submission" date="2016-12" db="EMBL/GenBank/DDBJ databases">
        <authorList>
            <person name="Meng X."/>
        </authorList>
    </citation>
    <scope>NUCLEOTIDE SEQUENCE [LARGE SCALE GENOMIC DNA]</scope>
    <source>
        <strain evidence="11">DSM 20732</strain>
    </source>
</reference>
<dbReference type="InterPro" id="IPR002293">
    <property type="entry name" value="AA/rel_permease1"/>
</dbReference>
<dbReference type="STRING" id="52770.BSZ40_06425"/>
<feature type="transmembrane region" description="Helical" evidence="9">
    <location>
        <begin position="453"/>
        <end position="473"/>
    </location>
</feature>
<evidence type="ECO:0000256" key="3">
    <source>
        <dbReference type="ARBA" id="ARBA00022448"/>
    </source>
</evidence>
<evidence type="ECO:0000256" key="4">
    <source>
        <dbReference type="ARBA" id="ARBA00022475"/>
    </source>
</evidence>
<dbReference type="Gene3D" id="1.20.1740.10">
    <property type="entry name" value="Amino acid/polyamine transporter I"/>
    <property type="match status" value="1"/>
</dbReference>
<keyword evidence="3" id="KW-0813">Transport</keyword>
<feature type="transmembrane region" description="Helical" evidence="9">
    <location>
        <begin position="423"/>
        <end position="441"/>
    </location>
</feature>
<feature type="transmembrane region" description="Helical" evidence="9">
    <location>
        <begin position="365"/>
        <end position="388"/>
    </location>
</feature>
<dbReference type="PANTHER" id="PTHR42770">
    <property type="entry name" value="AMINO ACID TRANSPORTER-RELATED"/>
    <property type="match status" value="1"/>
</dbReference>
<feature type="transmembrane region" description="Helical" evidence="9">
    <location>
        <begin position="212"/>
        <end position="230"/>
    </location>
</feature>
<feature type="transmembrane region" description="Helical" evidence="9">
    <location>
        <begin position="338"/>
        <end position="359"/>
    </location>
</feature>
<keyword evidence="11" id="KW-1185">Reference proteome</keyword>
<comment type="similarity">
    <text evidence="2">Belongs to the amino acid-polyamine-organocation (APC) superfamily. Basic amino acid/polyamine antiporter (APA) (TC 2.A.3.2) family.</text>
</comment>
<keyword evidence="6" id="KW-0029">Amino-acid transport</keyword>
<dbReference type="GO" id="GO:0005886">
    <property type="term" value="C:plasma membrane"/>
    <property type="evidence" value="ECO:0007669"/>
    <property type="project" value="UniProtKB-SubCell"/>
</dbReference>
<protein>
    <submittedName>
        <fullName evidence="10">Arginine-ornithine antiporter</fullName>
    </submittedName>
</protein>
<feature type="transmembrane region" description="Helical" evidence="9">
    <location>
        <begin position="101"/>
        <end position="125"/>
    </location>
</feature>
<evidence type="ECO:0000256" key="1">
    <source>
        <dbReference type="ARBA" id="ARBA00004651"/>
    </source>
</evidence>
<evidence type="ECO:0000256" key="7">
    <source>
        <dbReference type="ARBA" id="ARBA00022989"/>
    </source>
</evidence>
<proteinExistence type="inferred from homology"/>
<dbReference type="PIRSF" id="PIRSF006060">
    <property type="entry name" value="AA_transporter"/>
    <property type="match status" value="1"/>
</dbReference>
<dbReference type="AlphaFoldDB" id="A0A1Q5PW03"/>
<dbReference type="EMBL" id="MQVS01000005">
    <property type="protein sequence ID" value="OKL51781.1"/>
    <property type="molecule type" value="Genomic_DNA"/>
</dbReference>
<feature type="transmembrane region" description="Helical" evidence="9">
    <location>
        <begin position="137"/>
        <end position="154"/>
    </location>
</feature>
<feature type="transmembrane region" description="Helical" evidence="9">
    <location>
        <begin position="161"/>
        <end position="185"/>
    </location>
</feature>
<name>A0A1Q5PW03_9ACTO</name>
<organism evidence="10 11">
    <name type="scientific">Buchananella hordeovulneris</name>
    <dbReference type="NCBI Taxonomy" id="52770"/>
    <lineage>
        <taxon>Bacteria</taxon>
        <taxon>Bacillati</taxon>
        <taxon>Actinomycetota</taxon>
        <taxon>Actinomycetes</taxon>
        <taxon>Actinomycetales</taxon>
        <taxon>Actinomycetaceae</taxon>
        <taxon>Buchananella</taxon>
    </lineage>
</organism>
<dbReference type="PANTHER" id="PTHR42770:SF4">
    <property type="entry name" value="ARGININE_ORNITHINE ANTIPORTER-RELATED"/>
    <property type="match status" value="1"/>
</dbReference>
<evidence type="ECO:0000256" key="2">
    <source>
        <dbReference type="ARBA" id="ARBA00008220"/>
    </source>
</evidence>
<evidence type="ECO:0000313" key="11">
    <source>
        <dbReference type="Proteomes" id="UP000185612"/>
    </source>
</evidence>